<dbReference type="RefSeq" id="WP_337696648.1">
    <property type="nucleotide sequence ID" value="NZ_JBBEGN010000010.1"/>
</dbReference>
<accession>A0ABU8MS03</accession>
<name>A0ABU8MS03_9PSEU</name>
<dbReference type="EMBL" id="JBBEGN010000010">
    <property type="protein sequence ID" value="MEJ2870080.1"/>
    <property type="molecule type" value="Genomic_DNA"/>
</dbReference>
<protein>
    <submittedName>
        <fullName evidence="1">Uncharacterized protein</fullName>
    </submittedName>
</protein>
<sequence length="209" mass="21754">MADVSAGRIAPDLVAEFGELELWTATATVARAAAATGRERLGRLSGTFRAAERIRERGGRLLDAAYPAFERQTGLDATVPPTALERDAREVVVTGALRAGDPVVAVRLAVLAEVGVPLMALDAARTSGPWQVRATAGEPYRDGSPTTAGDLVVADTVGPVAPVVGDPPGPLVPGSRTREVVLFAVRVPGVASWEVSEAVWRAVHYLAGT</sequence>
<reference evidence="1 2" key="1">
    <citation type="submission" date="2024-03" db="EMBL/GenBank/DDBJ databases">
        <title>Actinomycetospora sp. OC33-EN08, a novel actinomycete isolated from wild orchid (Aerides multiflora).</title>
        <authorList>
            <person name="Suriyachadkun C."/>
        </authorList>
    </citation>
    <scope>NUCLEOTIDE SEQUENCE [LARGE SCALE GENOMIC DNA]</scope>
    <source>
        <strain evidence="1 2">OC33-EN08</strain>
    </source>
</reference>
<proteinExistence type="predicted"/>
<organism evidence="1 2">
    <name type="scientific">Actinomycetospora aurantiaca</name>
    <dbReference type="NCBI Taxonomy" id="3129233"/>
    <lineage>
        <taxon>Bacteria</taxon>
        <taxon>Bacillati</taxon>
        <taxon>Actinomycetota</taxon>
        <taxon>Actinomycetes</taxon>
        <taxon>Pseudonocardiales</taxon>
        <taxon>Pseudonocardiaceae</taxon>
        <taxon>Actinomycetospora</taxon>
    </lineage>
</organism>
<evidence type="ECO:0000313" key="2">
    <source>
        <dbReference type="Proteomes" id="UP001385809"/>
    </source>
</evidence>
<evidence type="ECO:0000313" key="1">
    <source>
        <dbReference type="EMBL" id="MEJ2870080.1"/>
    </source>
</evidence>
<gene>
    <name evidence="1" type="ORF">WCD74_20090</name>
</gene>
<comment type="caution">
    <text evidence="1">The sequence shown here is derived from an EMBL/GenBank/DDBJ whole genome shotgun (WGS) entry which is preliminary data.</text>
</comment>
<dbReference type="Proteomes" id="UP001385809">
    <property type="component" value="Unassembled WGS sequence"/>
</dbReference>
<keyword evidence="2" id="KW-1185">Reference proteome</keyword>